<evidence type="ECO:0000313" key="3">
    <source>
        <dbReference type="Proteomes" id="UP001166286"/>
    </source>
</evidence>
<comment type="caution">
    <text evidence="2">The sequence shown here is derived from an EMBL/GenBank/DDBJ whole genome shotgun (WGS) entry which is preliminary data.</text>
</comment>
<organism evidence="2 3">
    <name type="scientific">Cladonia borealis</name>
    <dbReference type="NCBI Taxonomy" id="184061"/>
    <lineage>
        <taxon>Eukaryota</taxon>
        <taxon>Fungi</taxon>
        <taxon>Dikarya</taxon>
        <taxon>Ascomycota</taxon>
        <taxon>Pezizomycotina</taxon>
        <taxon>Lecanoromycetes</taxon>
        <taxon>OSLEUM clade</taxon>
        <taxon>Lecanoromycetidae</taxon>
        <taxon>Lecanorales</taxon>
        <taxon>Lecanorineae</taxon>
        <taxon>Cladoniaceae</taxon>
        <taxon>Cladonia</taxon>
    </lineage>
</organism>
<feature type="compositionally biased region" description="Polar residues" evidence="1">
    <location>
        <begin position="10"/>
        <end position="22"/>
    </location>
</feature>
<gene>
    <name evidence="2" type="ORF">JMJ35_008411</name>
</gene>
<accession>A0AA39V6Y0</accession>
<dbReference type="AlphaFoldDB" id="A0AA39V6Y0"/>
<feature type="region of interest" description="Disordered" evidence="1">
    <location>
        <begin position="83"/>
        <end position="112"/>
    </location>
</feature>
<reference evidence="2" key="1">
    <citation type="submission" date="2023-03" db="EMBL/GenBank/DDBJ databases">
        <title>Complete genome of Cladonia borealis.</title>
        <authorList>
            <person name="Park H."/>
        </authorList>
    </citation>
    <scope>NUCLEOTIDE SEQUENCE</scope>
    <source>
        <strain evidence="2">ANT050790</strain>
    </source>
</reference>
<protein>
    <submittedName>
        <fullName evidence="2">Uncharacterized protein</fullName>
    </submittedName>
</protein>
<name>A0AA39V6Y0_9LECA</name>
<feature type="compositionally biased region" description="Acidic residues" evidence="1">
    <location>
        <begin position="97"/>
        <end position="112"/>
    </location>
</feature>
<evidence type="ECO:0000256" key="1">
    <source>
        <dbReference type="SAM" id="MobiDB-lite"/>
    </source>
</evidence>
<sequence>MSAPPRQPFGNITNNPASNSPASGPAKANNVRGATQAGPTTGPTAGSTTGAASAASGSNSYEAAAAAWEKTTQAEKEAVFMKTFGSKQPPWANDTGEAVDDGEDLDYEYGPE</sequence>
<feature type="compositionally biased region" description="Low complexity" evidence="1">
    <location>
        <begin position="33"/>
        <end position="70"/>
    </location>
</feature>
<dbReference type="Proteomes" id="UP001166286">
    <property type="component" value="Unassembled WGS sequence"/>
</dbReference>
<feature type="region of interest" description="Disordered" evidence="1">
    <location>
        <begin position="1"/>
        <end position="70"/>
    </location>
</feature>
<dbReference type="EMBL" id="JAFEKC020000019">
    <property type="protein sequence ID" value="KAK0509040.1"/>
    <property type="molecule type" value="Genomic_DNA"/>
</dbReference>
<evidence type="ECO:0000313" key="2">
    <source>
        <dbReference type="EMBL" id="KAK0509040.1"/>
    </source>
</evidence>
<keyword evidence="3" id="KW-1185">Reference proteome</keyword>
<proteinExistence type="predicted"/>